<organism evidence="2 3">
    <name type="scientific">Ignelater luminosus</name>
    <name type="common">Cucubano</name>
    <name type="synonym">Pyrophorus luminosus</name>
    <dbReference type="NCBI Taxonomy" id="2038154"/>
    <lineage>
        <taxon>Eukaryota</taxon>
        <taxon>Metazoa</taxon>
        <taxon>Ecdysozoa</taxon>
        <taxon>Arthropoda</taxon>
        <taxon>Hexapoda</taxon>
        <taxon>Insecta</taxon>
        <taxon>Pterygota</taxon>
        <taxon>Neoptera</taxon>
        <taxon>Endopterygota</taxon>
        <taxon>Coleoptera</taxon>
        <taxon>Polyphaga</taxon>
        <taxon>Elateriformia</taxon>
        <taxon>Elateroidea</taxon>
        <taxon>Elateridae</taxon>
        <taxon>Agrypninae</taxon>
        <taxon>Pyrophorini</taxon>
        <taxon>Ignelater</taxon>
    </lineage>
</organism>
<dbReference type="InterPro" id="IPR003599">
    <property type="entry name" value="Ig_sub"/>
</dbReference>
<evidence type="ECO:0000259" key="1">
    <source>
        <dbReference type="SMART" id="SM00409"/>
    </source>
</evidence>
<sequence length="473" mass="53464">MMESASFFNYILPNNIEFDSCRVKINQDLNNTIVVDLDLHAPRIITKNEEITKKITSLGLGLCGLRYRDATRELDAAEWTLVATDKEGRGYGGTFQTFINSKRKYRFNKTVSLGQEYNLNCYPDGSFCHIFNPNGEMVESRACRYTIVPVKMKDIGLWKCQILSSNSMDSIESTVKLIAASTALIGWTNETQHYVHVGCQAFRPASYCRMTAPNGKMLQVDVGFATDRHFAFGTDLSKGICSIMISKPLQYNEKGLWKCELADPYFERTGTLILVAETTPMYPKFLKLSATLNKPLTINCEVPYSTDYCRIQSPKSPLWYSPDNEEELSLGRCSHHIENATIDNMGSWTCMFARETGLTDEKIIVNVAFDEILQFTSEVKVPLDGDAELLCKTNEVPLGYCRFVSPRGDNYHIRDTDIGSSHRISYFGKGLNYGECGIRISKVTRNDMGTWRCETLPLPKNTGRSEYIKLVIT</sequence>
<feature type="domain" description="Immunoglobulin" evidence="1">
    <location>
        <begin position="285"/>
        <end position="368"/>
    </location>
</feature>
<feature type="domain" description="Immunoglobulin" evidence="1">
    <location>
        <begin position="376"/>
        <end position="473"/>
    </location>
</feature>
<feature type="domain" description="Immunoglobulin" evidence="1">
    <location>
        <begin position="106"/>
        <end position="180"/>
    </location>
</feature>
<protein>
    <recommendedName>
        <fullName evidence="1">Immunoglobulin domain-containing protein</fullName>
    </recommendedName>
</protein>
<name>A0A8K0CL37_IGNLU</name>
<dbReference type="Proteomes" id="UP000801492">
    <property type="component" value="Unassembled WGS sequence"/>
</dbReference>
<dbReference type="Gene3D" id="2.60.40.10">
    <property type="entry name" value="Immunoglobulins"/>
    <property type="match status" value="1"/>
</dbReference>
<gene>
    <name evidence="2" type="ORF">ILUMI_20339</name>
</gene>
<evidence type="ECO:0000313" key="2">
    <source>
        <dbReference type="EMBL" id="KAF2885835.1"/>
    </source>
</evidence>
<dbReference type="InterPro" id="IPR036179">
    <property type="entry name" value="Ig-like_dom_sf"/>
</dbReference>
<dbReference type="OrthoDB" id="10253878at2759"/>
<reference evidence="2" key="1">
    <citation type="submission" date="2019-08" db="EMBL/GenBank/DDBJ databases">
        <title>The genome of the North American firefly Photinus pyralis.</title>
        <authorList>
            <consortium name="Photinus pyralis genome working group"/>
            <person name="Fallon T.R."/>
            <person name="Sander Lower S.E."/>
            <person name="Weng J.-K."/>
        </authorList>
    </citation>
    <scope>NUCLEOTIDE SEQUENCE</scope>
    <source>
        <strain evidence="2">TRF0915ILg1</strain>
        <tissue evidence="2">Whole body</tissue>
    </source>
</reference>
<dbReference type="EMBL" id="VTPC01089451">
    <property type="protein sequence ID" value="KAF2885835.1"/>
    <property type="molecule type" value="Genomic_DNA"/>
</dbReference>
<accession>A0A8K0CL37</accession>
<dbReference type="SUPFAM" id="SSF48726">
    <property type="entry name" value="Immunoglobulin"/>
    <property type="match status" value="2"/>
</dbReference>
<dbReference type="SMART" id="SM00409">
    <property type="entry name" value="IG"/>
    <property type="match status" value="3"/>
</dbReference>
<evidence type="ECO:0000313" key="3">
    <source>
        <dbReference type="Proteomes" id="UP000801492"/>
    </source>
</evidence>
<dbReference type="AlphaFoldDB" id="A0A8K0CL37"/>
<comment type="caution">
    <text evidence="2">The sequence shown here is derived from an EMBL/GenBank/DDBJ whole genome shotgun (WGS) entry which is preliminary data.</text>
</comment>
<keyword evidence="3" id="KW-1185">Reference proteome</keyword>
<dbReference type="InterPro" id="IPR013783">
    <property type="entry name" value="Ig-like_fold"/>
</dbReference>
<proteinExistence type="predicted"/>